<geneLocation type="plasmid" evidence="5"/>
<dbReference type="Proteomes" id="UP000031449">
    <property type="component" value="Plasmid unnamed"/>
</dbReference>
<organism evidence="4 5">
    <name type="scientific">Jeotgalibacillus malaysiensis</name>
    <dbReference type="NCBI Taxonomy" id="1508404"/>
    <lineage>
        <taxon>Bacteria</taxon>
        <taxon>Bacillati</taxon>
        <taxon>Bacillota</taxon>
        <taxon>Bacilli</taxon>
        <taxon>Bacillales</taxon>
        <taxon>Caryophanaceae</taxon>
        <taxon>Jeotgalibacillus</taxon>
    </lineage>
</organism>
<dbReference type="SMART" id="SM00287">
    <property type="entry name" value="SH3b"/>
    <property type="match status" value="3"/>
</dbReference>
<feature type="compositionally biased region" description="Pro residues" evidence="1">
    <location>
        <begin position="179"/>
        <end position="194"/>
    </location>
</feature>
<dbReference type="Gene3D" id="2.70.70.10">
    <property type="entry name" value="Glucose Permease (Domain IIA)"/>
    <property type="match status" value="1"/>
</dbReference>
<feature type="region of interest" description="Disordered" evidence="1">
    <location>
        <begin position="176"/>
        <end position="198"/>
    </location>
</feature>
<dbReference type="SUPFAM" id="SSF50044">
    <property type="entry name" value="SH3-domain"/>
    <property type="match status" value="2"/>
</dbReference>
<dbReference type="InterPro" id="IPR003646">
    <property type="entry name" value="SH3-like_bac-type"/>
</dbReference>
<dbReference type="PROSITE" id="PS51781">
    <property type="entry name" value="SH3B"/>
    <property type="match status" value="3"/>
</dbReference>
<dbReference type="InterPro" id="IPR011055">
    <property type="entry name" value="Dup_hybrid_motif"/>
</dbReference>
<evidence type="ECO:0000313" key="5">
    <source>
        <dbReference type="Proteomes" id="UP000031449"/>
    </source>
</evidence>
<keyword evidence="2" id="KW-0732">Signal</keyword>
<dbReference type="Gene3D" id="2.30.30.40">
    <property type="entry name" value="SH3 Domains"/>
    <property type="match status" value="3"/>
</dbReference>
<evidence type="ECO:0000256" key="1">
    <source>
        <dbReference type="SAM" id="MobiDB-lite"/>
    </source>
</evidence>
<feature type="signal peptide" evidence="2">
    <location>
        <begin position="1"/>
        <end position="28"/>
    </location>
</feature>
<dbReference type="OrthoDB" id="9805070at2"/>
<dbReference type="EMBL" id="CP009417">
    <property type="protein sequence ID" value="AJD93163.1"/>
    <property type="molecule type" value="Genomic_DNA"/>
</dbReference>
<sequence length="430" mass="46791">MKRTATAVMLTATILMGGGIITSTPVEASATTAVKQSTTYTTTDALNLRAGNSTKYKVLTTIPKGKQVQYISTHGSWYKVKYGKHTGYVSKSYIKVQKASDFKPPVTPNASSTKSYATTSNLNLRSTNSTKGKIVTVIPKGKVVSYISAHGSWYKVKYGTKTGYVAKSYLKAISTKPVSSPPPAPKPPANPKTPPTGGQVSLGSFYTIDSLNMRKGAGVEHSLITAIPKGEKVEHLATSGNWYQVQYKTHRGWVNYGYLSKTQLVDTEPNASIKWLEFEATKRTDTLLSQMKQTTLKDPFLMPVQGRLTSSYGIRSNPTGAGYEFHTGVDYANVMGTPILATADAMVDRVVSSATGYGKYIVLRHDMKGMTFYSLYGHLNKMNVVPGQIVKRGEKIGELGSTGRSTGPHLHFEIQNSSRQNVNPQTLLAF</sequence>
<feature type="domain" description="SH3b" evidence="3">
    <location>
        <begin position="37"/>
        <end position="98"/>
    </location>
</feature>
<dbReference type="KEGG" id="jeo:JMA_38450"/>
<name>A0A0B5AX71_9BACL</name>
<keyword evidence="5" id="KW-1185">Reference proteome</keyword>
<dbReference type="Pfam" id="PF01551">
    <property type="entry name" value="Peptidase_M23"/>
    <property type="match status" value="1"/>
</dbReference>
<gene>
    <name evidence="4" type="ORF">JMA_38450</name>
</gene>
<dbReference type="InterPro" id="IPR016047">
    <property type="entry name" value="M23ase_b-sheet_dom"/>
</dbReference>
<dbReference type="CDD" id="cd12797">
    <property type="entry name" value="M23_peptidase"/>
    <property type="match status" value="1"/>
</dbReference>
<dbReference type="PANTHER" id="PTHR34408">
    <property type="entry name" value="FAMILY PROTEIN, PUTATIVE-RELATED"/>
    <property type="match status" value="1"/>
</dbReference>
<evidence type="ECO:0000256" key="2">
    <source>
        <dbReference type="SAM" id="SignalP"/>
    </source>
</evidence>
<dbReference type="AlphaFoldDB" id="A0A0B5AX71"/>
<dbReference type="HOGENOM" id="CLU_637405_0_0_9"/>
<keyword evidence="4" id="KW-0614">Plasmid</keyword>
<dbReference type="InterPro" id="IPR036028">
    <property type="entry name" value="SH3-like_dom_sf"/>
</dbReference>
<feature type="domain" description="SH3b" evidence="3">
    <location>
        <begin position="112"/>
        <end position="174"/>
    </location>
</feature>
<feature type="domain" description="SH3b" evidence="3">
    <location>
        <begin position="201"/>
        <end position="263"/>
    </location>
</feature>
<dbReference type="Pfam" id="PF08239">
    <property type="entry name" value="SH3_3"/>
    <property type="match status" value="3"/>
</dbReference>
<evidence type="ECO:0000313" key="4">
    <source>
        <dbReference type="EMBL" id="AJD93163.1"/>
    </source>
</evidence>
<reference evidence="4 5" key="1">
    <citation type="submission" date="2014-08" db="EMBL/GenBank/DDBJ databases">
        <title>Complete genome of a marine bacteria Jeotgalibacillus malaysiensis.</title>
        <authorList>
            <person name="Yaakop A.S."/>
            <person name="Chan K.-G."/>
            <person name="Goh K.M."/>
        </authorList>
    </citation>
    <scope>NUCLEOTIDE SEQUENCE [LARGE SCALE GENOMIC DNA]</scope>
    <source>
        <strain evidence="4 5">D5</strain>
        <plasmid evidence="5">Plasmid</plasmid>
    </source>
</reference>
<protein>
    <recommendedName>
        <fullName evidence="3">SH3b domain-containing protein</fullName>
    </recommendedName>
</protein>
<dbReference type="PANTHER" id="PTHR34408:SF1">
    <property type="entry name" value="GLYCOSYL HYDROLASE FAMILY 19 DOMAIN-CONTAINING PROTEIN HI_1415"/>
    <property type="match status" value="1"/>
</dbReference>
<proteinExistence type="predicted"/>
<dbReference type="InterPro" id="IPR052354">
    <property type="entry name" value="Cell_Wall_Dynamics_Protein"/>
</dbReference>
<dbReference type="BioCyc" id="JESP1508404:G14D9-13129-MONOMER"/>
<evidence type="ECO:0000259" key="3">
    <source>
        <dbReference type="PROSITE" id="PS51781"/>
    </source>
</evidence>
<feature type="chain" id="PRO_5039495340" description="SH3b domain-containing protein" evidence="2">
    <location>
        <begin position="29"/>
        <end position="430"/>
    </location>
</feature>
<dbReference type="SUPFAM" id="SSF51261">
    <property type="entry name" value="Duplicated hybrid motif"/>
    <property type="match status" value="1"/>
</dbReference>
<accession>A0A0B5AX71</accession>